<keyword evidence="3" id="KW-1185">Reference proteome</keyword>
<dbReference type="Proteomes" id="UP001633002">
    <property type="component" value="Unassembled WGS sequence"/>
</dbReference>
<comment type="caution">
    <text evidence="2">The sequence shown here is derived from an EMBL/GenBank/DDBJ whole genome shotgun (WGS) entry which is preliminary data.</text>
</comment>
<accession>A0ABD3HBV3</accession>
<name>A0ABD3HBV3_9MARC</name>
<feature type="compositionally biased region" description="Acidic residues" evidence="1">
    <location>
        <begin position="30"/>
        <end position="52"/>
    </location>
</feature>
<proteinExistence type="predicted"/>
<evidence type="ECO:0000313" key="2">
    <source>
        <dbReference type="EMBL" id="KAL3688356.1"/>
    </source>
</evidence>
<feature type="region of interest" description="Disordered" evidence="1">
    <location>
        <begin position="1"/>
        <end position="52"/>
    </location>
</feature>
<evidence type="ECO:0000256" key="1">
    <source>
        <dbReference type="SAM" id="MobiDB-lite"/>
    </source>
</evidence>
<evidence type="ECO:0000313" key="3">
    <source>
        <dbReference type="Proteomes" id="UP001633002"/>
    </source>
</evidence>
<dbReference type="EMBL" id="JBJQOH010000004">
    <property type="protein sequence ID" value="KAL3688356.1"/>
    <property type="molecule type" value="Genomic_DNA"/>
</dbReference>
<reference evidence="2 3" key="1">
    <citation type="submission" date="2024-09" db="EMBL/GenBank/DDBJ databases">
        <title>Chromosome-scale assembly of Riccia sorocarpa.</title>
        <authorList>
            <person name="Paukszto L."/>
        </authorList>
    </citation>
    <scope>NUCLEOTIDE SEQUENCE [LARGE SCALE GENOMIC DNA]</scope>
    <source>
        <strain evidence="2">LP-2024</strain>
        <tissue evidence="2">Aerial parts of the thallus</tissue>
    </source>
</reference>
<dbReference type="AlphaFoldDB" id="A0ABD3HBV3"/>
<feature type="compositionally biased region" description="Basic and acidic residues" evidence="1">
    <location>
        <begin position="1"/>
        <end position="11"/>
    </location>
</feature>
<protein>
    <submittedName>
        <fullName evidence="2">Uncharacterized protein</fullName>
    </submittedName>
</protein>
<sequence>MAHSDEERYSAEEALNEESESQNIAQSCSDDQEVEEVIEEEEIEEESEDDPNSMDYVELGLAVINGRAPKTCRNQGRSDQKGLLSPKVLATFLDDAFFKPDVKIYKIWMCDRLGDAWPRIARVASLPRYSFSGLALTISRLSRQERSEYRVFVTGMATFRRVREGTGYRIDLEGMFLKPRTFAWFKFSLGTIFEIPDLPDNVVLYERYQLMHGAFYLPPEFDLNNDLTILRQERRGTRLRGRVTMPPGHWYTMISENNVWYYVEPPYSGEDFSAAFLTNEGMELRFPARSSLYMPKR</sequence>
<organism evidence="2 3">
    <name type="scientific">Riccia sorocarpa</name>
    <dbReference type="NCBI Taxonomy" id="122646"/>
    <lineage>
        <taxon>Eukaryota</taxon>
        <taxon>Viridiplantae</taxon>
        <taxon>Streptophyta</taxon>
        <taxon>Embryophyta</taxon>
        <taxon>Marchantiophyta</taxon>
        <taxon>Marchantiopsida</taxon>
        <taxon>Marchantiidae</taxon>
        <taxon>Marchantiales</taxon>
        <taxon>Ricciaceae</taxon>
        <taxon>Riccia</taxon>
    </lineage>
</organism>
<gene>
    <name evidence="2" type="ORF">R1sor_014665</name>
</gene>